<keyword evidence="2" id="KW-1185">Reference proteome</keyword>
<dbReference type="AlphaFoldDB" id="A0A6G0VQK2"/>
<accession>A0A6G0VQK2</accession>
<proteinExistence type="predicted"/>
<dbReference type="Proteomes" id="UP000478052">
    <property type="component" value="Unassembled WGS sequence"/>
</dbReference>
<dbReference type="EMBL" id="VUJU01013211">
    <property type="protein sequence ID" value="KAF0705544.1"/>
    <property type="molecule type" value="Genomic_DNA"/>
</dbReference>
<comment type="caution">
    <text evidence="1">The sequence shown here is derived from an EMBL/GenBank/DDBJ whole genome shotgun (WGS) entry which is preliminary data.</text>
</comment>
<evidence type="ECO:0000313" key="2">
    <source>
        <dbReference type="Proteomes" id="UP000478052"/>
    </source>
</evidence>
<name>A0A6G0VQK2_APHCR</name>
<sequence length="86" mass="10313">IARTPTCVDNRGFTKLYLHYGRCYRRITECAKEFFSRGRHNKIDIFYLAQSYSKLIRDNSYSIVFFKQDETNLNHVYNEHFSGDMT</sequence>
<protein>
    <submittedName>
        <fullName evidence="1">Tigger transposable element-derived protein 4-like</fullName>
    </submittedName>
</protein>
<organism evidence="1 2">
    <name type="scientific">Aphis craccivora</name>
    <name type="common">Cowpea aphid</name>
    <dbReference type="NCBI Taxonomy" id="307492"/>
    <lineage>
        <taxon>Eukaryota</taxon>
        <taxon>Metazoa</taxon>
        <taxon>Ecdysozoa</taxon>
        <taxon>Arthropoda</taxon>
        <taxon>Hexapoda</taxon>
        <taxon>Insecta</taxon>
        <taxon>Pterygota</taxon>
        <taxon>Neoptera</taxon>
        <taxon>Paraneoptera</taxon>
        <taxon>Hemiptera</taxon>
        <taxon>Sternorrhyncha</taxon>
        <taxon>Aphidomorpha</taxon>
        <taxon>Aphidoidea</taxon>
        <taxon>Aphididae</taxon>
        <taxon>Aphidini</taxon>
        <taxon>Aphis</taxon>
        <taxon>Aphis</taxon>
    </lineage>
</organism>
<feature type="non-terminal residue" evidence="1">
    <location>
        <position position="1"/>
    </location>
</feature>
<gene>
    <name evidence="1" type="ORF">FWK35_00026029</name>
</gene>
<feature type="non-terminal residue" evidence="1">
    <location>
        <position position="86"/>
    </location>
</feature>
<evidence type="ECO:0000313" key="1">
    <source>
        <dbReference type="EMBL" id="KAF0705544.1"/>
    </source>
</evidence>
<reference evidence="1 2" key="1">
    <citation type="submission" date="2019-08" db="EMBL/GenBank/DDBJ databases">
        <title>Whole genome of Aphis craccivora.</title>
        <authorList>
            <person name="Voronova N.V."/>
            <person name="Shulinski R.S."/>
            <person name="Bandarenka Y.V."/>
            <person name="Zhorov D.G."/>
            <person name="Warner D."/>
        </authorList>
    </citation>
    <scope>NUCLEOTIDE SEQUENCE [LARGE SCALE GENOMIC DNA]</scope>
    <source>
        <strain evidence="1">180601</strain>
        <tissue evidence="1">Whole Body</tissue>
    </source>
</reference>